<dbReference type="EMBL" id="CAJGYM010000074">
    <property type="protein sequence ID" value="CAD6196513.1"/>
    <property type="molecule type" value="Genomic_DNA"/>
</dbReference>
<dbReference type="Pfam" id="PF01697">
    <property type="entry name" value="Glyco_transf_92"/>
    <property type="match status" value="1"/>
</dbReference>
<proteinExistence type="inferred from homology"/>
<sequence>MPRAPYILLLIVFCVFVILYSSNNENSNQPVKESIVKRVKPTRVREKTKEIPKRKNAELEYIKKVAYQATNNVGRAHHSRQQNQPYSAFEFDDYVIVTSSISKSIGSGVFCRYLDENGKEMGKPFPSIVFPIFTVWCEKRSEFASISITDEENQPIKNGIVPILRNLEEPAHELSFCIAPIYGKEPKWLQIAELFEHYKLQGVTRFFVYIREMSDYDQKMIDSYVSSGEAEIILVPPTVPDVIAQQLMGVSDCLARTKKFSKWSIFADIDERLMMTDEKMTIAQYLSGIDDESIGAVAFPQRWIMKREVLPPKFIDDDQVLKNMPTQRWTETSSAAVKPHPACRDQKNCWGKNIVRPEKVMSMLVHEVDIFSPGAKERFLQPTVGYIRHYRDVHMQDWESNNMKLMKQFGSFSNTTYPETYGEPLQGYNDFFSHQDRLSNLLFANYNRQVSPVYTLYELLTYNSSNLPEKPKRFPIEIKLYYLKVADVDVPEEKVTMALELVVVSE</sequence>
<organism evidence="10 11">
    <name type="scientific">Caenorhabditis auriculariae</name>
    <dbReference type="NCBI Taxonomy" id="2777116"/>
    <lineage>
        <taxon>Eukaryota</taxon>
        <taxon>Metazoa</taxon>
        <taxon>Ecdysozoa</taxon>
        <taxon>Nematoda</taxon>
        <taxon>Chromadorea</taxon>
        <taxon>Rhabditida</taxon>
        <taxon>Rhabditina</taxon>
        <taxon>Rhabditomorpha</taxon>
        <taxon>Rhabditoidea</taxon>
        <taxon>Rhabditidae</taxon>
        <taxon>Peloderinae</taxon>
        <taxon>Caenorhabditis</taxon>
    </lineage>
</organism>
<keyword evidence="11" id="KW-1185">Reference proteome</keyword>
<evidence type="ECO:0000256" key="9">
    <source>
        <dbReference type="SAM" id="SignalP"/>
    </source>
</evidence>
<keyword evidence="9" id="KW-0732">Signal</keyword>
<comment type="similarity">
    <text evidence="2 8">Belongs to the glycosyltransferase 92 family.</text>
</comment>
<feature type="chain" id="PRO_5035845954" description="Glycosyltransferase family 92 protein" evidence="9">
    <location>
        <begin position="23"/>
        <end position="506"/>
    </location>
</feature>
<comment type="caution">
    <text evidence="10">The sequence shown here is derived from an EMBL/GenBank/DDBJ whole genome shotgun (WGS) entry which is preliminary data.</text>
</comment>
<dbReference type="GO" id="GO:0016757">
    <property type="term" value="F:glycosyltransferase activity"/>
    <property type="evidence" value="ECO:0007669"/>
    <property type="project" value="UniProtKB-UniRule"/>
</dbReference>
<keyword evidence="6" id="KW-1133">Transmembrane helix</keyword>
<keyword evidence="5" id="KW-0812">Transmembrane</keyword>
<evidence type="ECO:0000256" key="5">
    <source>
        <dbReference type="ARBA" id="ARBA00022692"/>
    </source>
</evidence>
<evidence type="ECO:0000256" key="3">
    <source>
        <dbReference type="ARBA" id="ARBA00022676"/>
    </source>
</evidence>
<keyword evidence="3 8" id="KW-0328">Glycosyltransferase</keyword>
<comment type="subcellular location">
    <subcellularLocation>
        <location evidence="1">Membrane</location>
        <topology evidence="1">Single-pass membrane protein</topology>
    </subcellularLocation>
</comment>
<dbReference type="OrthoDB" id="2526284at2759"/>
<dbReference type="PANTHER" id="PTHR21461">
    <property type="entry name" value="GLYCOSYLTRANSFERASE FAMILY 92 PROTEIN"/>
    <property type="match status" value="1"/>
</dbReference>
<dbReference type="Proteomes" id="UP000835052">
    <property type="component" value="Unassembled WGS sequence"/>
</dbReference>
<dbReference type="GO" id="GO:0016020">
    <property type="term" value="C:membrane"/>
    <property type="evidence" value="ECO:0007669"/>
    <property type="project" value="UniProtKB-SubCell"/>
</dbReference>
<dbReference type="AlphaFoldDB" id="A0A8S1HPX0"/>
<gene>
    <name evidence="10" type="ORF">CAUJ_LOCUS12427</name>
</gene>
<evidence type="ECO:0000256" key="1">
    <source>
        <dbReference type="ARBA" id="ARBA00004167"/>
    </source>
</evidence>
<keyword evidence="4 8" id="KW-0808">Transferase</keyword>
<feature type="signal peptide" evidence="9">
    <location>
        <begin position="1"/>
        <end position="22"/>
    </location>
</feature>
<evidence type="ECO:0000256" key="2">
    <source>
        <dbReference type="ARBA" id="ARBA00007647"/>
    </source>
</evidence>
<evidence type="ECO:0000256" key="7">
    <source>
        <dbReference type="ARBA" id="ARBA00023136"/>
    </source>
</evidence>
<evidence type="ECO:0000313" key="11">
    <source>
        <dbReference type="Proteomes" id="UP000835052"/>
    </source>
</evidence>
<protein>
    <recommendedName>
        <fullName evidence="8">Glycosyltransferase family 92 protein</fullName>
        <ecNumber evidence="8">2.4.1.-</ecNumber>
    </recommendedName>
</protein>
<dbReference type="PANTHER" id="PTHR21461:SF19">
    <property type="entry name" value="GLYCOSYLTRANSFERASE FAMILY 92 PROTEIN"/>
    <property type="match status" value="1"/>
</dbReference>
<name>A0A8S1HPX0_9PELO</name>
<dbReference type="InterPro" id="IPR008166">
    <property type="entry name" value="Glyco_transf_92"/>
</dbReference>
<evidence type="ECO:0000256" key="8">
    <source>
        <dbReference type="RuleBase" id="RU366017"/>
    </source>
</evidence>
<evidence type="ECO:0000313" key="10">
    <source>
        <dbReference type="EMBL" id="CAD6196513.1"/>
    </source>
</evidence>
<dbReference type="EC" id="2.4.1.-" evidence="8"/>
<dbReference type="GO" id="GO:0005737">
    <property type="term" value="C:cytoplasm"/>
    <property type="evidence" value="ECO:0007669"/>
    <property type="project" value="TreeGrafter"/>
</dbReference>
<evidence type="ECO:0000256" key="4">
    <source>
        <dbReference type="ARBA" id="ARBA00022679"/>
    </source>
</evidence>
<reference evidence="10" key="1">
    <citation type="submission" date="2020-10" db="EMBL/GenBank/DDBJ databases">
        <authorList>
            <person name="Kikuchi T."/>
        </authorList>
    </citation>
    <scope>NUCLEOTIDE SEQUENCE</scope>
    <source>
        <strain evidence="10">NKZ352</strain>
    </source>
</reference>
<evidence type="ECO:0000256" key="6">
    <source>
        <dbReference type="ARBA" id="ARBA00022989"/>
    </source>
</evidence>
<accession>A0A8S1HPX0</accession>
<keyword evidence="7" id="KW-0472">Membrane</keyword>